<dbReference type="SUPFAM" id="SSF55811">
    <property type="entry name" value="Nudix"/>
    <property type="match status" value="1"/>
</dbReference>
<evidence type="ECO:0000256" key="9">
    <source>
        <dbReference type="PIRSR" id="PIRSR604385-2"/>
    </source>
</evidence>
<evidence type="ECO:0000256" key="5">
    <source>
        <dbReference type="ARBA" id="ARBA00016377"/>
    </source>
</evidence>
<name>A0A348G3T4_9HYPH</name>
<evidence type="ECO:0000256" key="3">
    <source>
        <dbReference type="ARBA" id="ARBA00007275"/>
    </source>
</evidence>
<dbReference type="InterPro" id="IPR000086">
    <property type="entry name" value="NUDIX_hydrolase_dom"/>
</dbReference>
<accession>A0A348G3T4</accession>
<evidence type="ECO:0000313" key="12">
    <source>
        <dbReference type="EMBL" id="BBF94217.1"/>
    </source>
</evidence>
<comment type="catalytic activity">
    <reaction evidence="1">
        <text>GDP-alpha-D-mannose + H2O = alpha-D-mannose 1-phosphate + GMP + 2 H(+)</text>
        <dbReference type="Rhea" id="RHEA:27978"/>
        <dbReference type="ChEBI" id="CHEBI:15377"/>
        <dbReference type="ChEBI" id="CHEBI:15378"/>
        <dbReference type="ChEBI" id="CHEBI:57527"/>
        <dbReference type="ChEBI" id="CHEBI:58115"/>
        <dbReference type="ChEBI" id="CHEBI:58409"/>
    </reaction>
</comment>
<dbReference type="NCBIfam" id="TIGR00052">
    <property type="entry name" value="nudix-type nucleoside diphosphatase, YffH/AdpP family"/>
    <property type="match status" value="1"/>
</dbReference>
<dbReference type="GO" id="GO:0019693">
    <property type="term" value="P:ribose phosphate metabolic process"/>
    <property type="evidence" value="ECO:0007669"/>
    <property type="project" value="TreeGrafter"/>
</dbReference>
<dbReference type="Gene3D" id="3.90.79.10">
    <property type="entry name" value="Nucleoside Triphosphate Pyrophosphohydrolase"/>
    <property type="match status" value="1"/>
</dbReference>
<evidence type="ECO:0000256" key="1">
    <source>
        <dbReference type="ARBA" id="ARBA00000847"/>
    </source>
</evidence>
<sequence length="213" mass="23459">MAQNTESEVAESDVADTHVVADPRRAESRFRLLRTERVHDGWARFLIARYATTDGGEITREIEDHGDAVAVLPYDPQRGTVFLVRQFRAPVAIASGASDTLEACAGCVEPGEDAETCALRELEEECGLVPLTLERIATLWSMPGVSTERLTYFLAEVDGTTRGEGGGRDDEHEFITVIEVPVAELAGPDRFARMPDVKSQFLLDRLLDRLAGR</sequence>
<feature type="domain" description="Nudix hydrolase" evidence="11">
    <location>
        <begin position="64"/>
        <end position="202"/>
    </location>
</feature>
<evidence type="ECO:0000256" key="7">
    <source>
        <dbReference type="ARBA" id="ARBA00032162"/>
    </source>
</evidence>
<keyword evidence="9" id="KW-0479">Metal-binding</keyword>
<protein>
    <recommendedName>
        <fullName evidence="5">GDP-mannose pyrophosphatase</fullName>
    </recommendedName>
    <alternativeName>
        <fullName evidence="7">GDP-mannose hydrolase</fullName>
    </alternativeName>
    <alternativeName>
        <fullName evidence="8">GDPMK</fullName>
    </alternativeName>
</protein>
<feature type="binding site" evidence="9">
    <location>
        <position position="173"/>
    </location>
    <ligand>
        <name>Mg(2+)</name>
        <dbReference type="ChEBI" id="CHEBI:18420"/>
        <label>1</label>
    </ligand>
</feature>
<evidence type="ECO:0000259" key="11">
    <source>
        <dbReference type="PROSITE" id="PS51462"/>
    </source>
</evidence>
<comment type="subunit">
    <text evidence="4">Homodimer.</text>
</comment>
<dbReference type="OrthoDB" id="5292471at2"/>
<proteinExistence type="inferred from homology"/>
<evidence type="ECO:0000313" key="13">
    <source>
        <dbReference type="Proteomes" id="UP000266934"/>
    </source>
</evidence>
<comment type="cofactor">
    <cofactor evidence="2 9">
        <name>Mg(2+)</name>
        <dbReference type="ChEBI" id="CHEBI:18420"/>
    </cofactor>
</comment>
<dbReference type="PROSITE" id="PS51462">
    <property type="entry name" value="NUDIX"/>
    <property type="match status" value="1"/>
</dbReference>
<feature type="binding site" evidence="9">
    <location>
        <position position="105"/>
    </location>
    <ligand>
        <name>Mg(2+)</name>
        <dbReference type="ChEBI" id="CHEBI:18420"/>
        <label>1</label>
    </ligand>
</feature>
<comment type="similarity">
    <text evidence="3">Belongs to the Nudix hydrolase family. NudK subfamily.</text>
</comment>
<dbReference type="InterPro" id="IPR004385">
    <property type="entry name" value="NDP_pyrophosphatase"/>
</dbReference>
<keyword evidence="13" id="KW-1185">Reference proteome</keyword>
<reference evidence="12 13" key="1">
    <citation type="submission" date="2018-08" db="EMBL/GenBank/DDBJ databases">
        <title>Complete genome sequencing of Blastochloris tepida GI.</title>
        <authorList>
            <person name="Tsukatani Y."/>
            <person name="Mori H."/>
        </authorList>
    </citation>
    <scope>NUCLEOTIDE SEQUENCE [LARGE SCALE GENOMIC DNA]</scope>
    <source>
        <strain evidence="12 13">GI</strain>
    </source>
</reference>
<dbReference type="InterPro" id="IPR020084">
    <property type="entry name" value="NUDIX_hydrolase_CS"/>
</dbReference>
<evidence type="ECO:0000256" key="8">
    <source>
        <dbReference type="ARBA" id="ARBA00032272"/>
    </source>
</evidence>
<keyword evidence="6 12" id="KW-0378">Hydrolase</keyword>
<evidence type="ECO:0000256" key="6">
    <source>
        <dbReference type="ARBA" id="ARBA00022801"/>
    </source>
</evidence>
<evidence type="ECO:0000256" key="2">
    <source>
        <dbReference type="ARBA" id="ARBA00001946"/>
    </source>
</evidence>
<dbReference type="GO" id="GO:0006753">
    <property type="term" value="P:nucleoside phosphate metabolic process"/>
    <property type="evidence" value="ECO:0007669"/>
    <property type="project" value="TreeGrafter"/>
</dbReference>
<dbReference type="PANTHER" id="PTHR11839">
    <property type="entry name" value="UDP/ADP-SUGAR PYROPHOSPHATASE"/>
    <property type="match status" value="1"/>
</dbReference>
<dbReference type="EMBL" id="AP018907">
    <property type="protein sequence ID" value="BBF94217.1"/>
    <property type="molecule type" value="Genomic_DNA"/>
</dbReference>
<organism evidence="12 13">
    <name type="scientific">Blastochloris tepida</name>
    <dbReference type="NCBI Taxonomy" id="2233851"/>
    <lineage>
        <taxon>Bacteria</taxon>
        <taxon>Pseudomonadati</taxon>
        <taxon>Pseudomonadota</taxon>
        <taxon>Alphaproteobacteria</taxon>
        <taxon>Hyphomicrobiales</taxon>
        <taxon>Blastochloridaceae</taxon>
        <taxon>Blastochloris</taxon>
    </lineage>
</organism>
<evidence type="ECO:0000256" key="4">
    <source>
        <dbReference type="ARBA" id="ARBA00011738"/>
    </source>
</evidence>
<gene>
    <name evidence="12" type="ORF">BLTE_29020</name>
</gene>
<dbReference type="InterPro" id="IPR015797">
    <property type="entry name" value="NUDIX_hydrolase-like_dom_sf"/>
</dbReference>
<feature type="binding site" evidence="9">
    <location>
        <position position="125"/>
    </location>
    <ligand>
        <name>Mg(2+)</name>
        <dbReference type="ChEBI" id="CHEBI:18420"/>
        <label>1</label>
    </ligand>
</feature>
<dbReference type="PANTHER" id="PTHR11839:SF18">
    <property type="entry name" value="NUDIX HYDROLASE DOMAIN-CONTAINING PROTEIN"/>
    <property type="match status" value="1"/>
</dbReference>
<dbReference type="GO" id="GO:0005829">
    <property type="term" value="C:cytosol"/>
    <property type="evidence" value="ECO:0007669"/>
    <property type="project" value="TreeGrafter"/>
</dbReference>
<dbReference type="Proteomes" id="UP000266934">
    <property type="component" value="Chromosome"/>
</dbReference>
<feature type="binding site" evidence="9">
    <location>
        <position position="121"/>
    </location>
    <ligand>
        <name>Mg(2+)</name>
        <dbReference type="ChEBI" id="CHEBI:18420"/>
        <label>1</label>
    </ligand>
</feature>
<dbReference type="GO" id="GO:0046872">
    <property type="term" value="F:metal ion binding"/>
    <property type="evidence" value="ECO:0007669"/>
    <property type="project" value="UniProtKB-KW"/>
</dbReference>
<feature type="short sequence motif" description="Nudix box" evidence="10">
    <location>
        <begin position="106"/>
        <end position="128"/>
    </location>
</feature>
<dbReference type="RefSeq" id="WP_126401349.1">
    <property type="nucleotide sequence ID" value="NZ_AP018907.1"/>
</dbReference>
<keyword evidence="9" id="KW-0460">Magnesium</keyword>
<dbReference type="PROSITE" id="PS00893">
    <property type="entry name" value="NUDIX_BOX"/>
    <property type="match status" value="1"/>
</dbReference>
<evidence type="ECO:0000256" key="10">
    <source>
        <dbReference type="PIRSR" id="PIRSR604385-3"/>
    </source>
</evidence>
<dbReference type="GO" id="GO:0019144">
    <property type="term" value="F:ADP-sugar diphosphatase activity"/>
    <property type="evidence" value="ECO:0007669"/>
    <property type="project" value="TreeGrafter"/>
</dbReference>
<dbReference type="Pfam" id="PF00293">
    <property type="entry name" value="NUDIX"/>
    <property type="match status" value="1"/>
</dbReference>
<dbReference type="KEGG" id="blag:BLTE_29020"/>
<dbReference type="AlphaFoldDB" id="A0A348G3T4"/>